<dbReference type="InterPro" id="IPR050241">
    <property type="entry name" value="NAD-cap_RNA_hydrolase_NudC"/>
</dbReference>
<dbReference type="PANTHER" id="PTHR42904:SF6">
    <property type="entry name" value="NAD-CAPPED RNA HYDROLASE NUDT12"/>
    <property type="match status" value="1"/>
</dbReference>
<name>A0A2P8DJK4_9ACTN</name>
<evidence type="ECO:0000256" key="8">
    <source>
        <dbReference type="ARBA" id="ARBA00023027"/>
    </source>
</evidence>
<comment type="similarity">
    <text evidence="3">Belongs to the Nudix hydrolase family. NudC subfamily.</text>
</comment>
<comment type="caution">
    <text evidence="12">The sequence shown here is derived from an EMBL/GenBank/DDBJ whole genome shotgun (WGS) entry which is preliminary data.</text>
</comment>
<dbReference type="PROSITE" id="PS51462">
    <property type="entry name" value="NUDIX"/>
    <property type="match status" value="1"/>
</dbReference>
<dbReference type="GO" id="GO:0006742">
    <property type="term" value="P:NADP+ catabolic process"/>
    <property type="evidence" value="ECO:0007669"/>
    <property type="project" value="TreeGrafter"/>
</dbReference>
<evidence type="ECO:0000256" key="4">
    <source>
        <dbReference type="ARBA" id="ARBA00012381"/>
    </source>
</evidence>
<dbReference type="Pfam" id="PF09296">
    <property type="entry name" value="NUDIX-like"/>
    <property type="match status" value="1"/>
</dbReference>
<accession>A0A2P8DJK4</accession>
<comment type="cofactor">
    <cofactor evidence="1">
        <name>Mg(2+)</name>
        <dbReference type="ChEBI" id="CHEBI:18420"/>
    </cofactor>
</comment>
<organism evidence="12 13">
    <name type="scientific">Murinocardiopsis flavida</name>
    <dbReference type="NCBI Taxonomy" id="645275"/>
    <lineage>
        <taxon>Bacteria</taxon>
        <taxon>Bacillati</taxon>
        <taxon>Actinomycetota</taxon>
        <taxon>Actinomycetes</taxon>
        <taxon>Streptosporangiales</taxon>
        <taxon>Nocardiopsidaceae</taxon>
        <taxon>Murinocardiopsis</taxon>
    </lineage>
</organism>
<comment type="cofactor">
    <cofactor evidence="2">
        <name>Zn(2+)</name>
        <dbReference type="ChEBI" id="CHEBI:29105"/>
    </cofactor>
</comment>
<dbReference type="PROSITE" id="PS00893">
    <property type="entry name" value="NUDIX_BOX"/>
    <property type="match status" value="1"/>
</dbReference>
<dbReference type="GO" id="GO:0035529">
    <property type="term" value="F:NADH pyrophosphatase activity"/>
    <property type="evidence" value="ECO:0007669"/>
    <property type="project" value="TreeGrafter"/>
</dbReference>
<dbReference type="Gene3D" id="3.90.79.20">
    <property type="match status" value="1"/>
</dbReference>
<evidence type="ECO:0000256" key="3">
    <source>
        <dbReference type="ARBA" id="ARBA00009595"/>
    </source>
</evidence>
<evidence type="ECO:0000256" key="9">
    <source>
        <dbReference type="ARBA" id="ARBA00023679"/>
    </source>
</evidence>
<evidence type="ECO:0000256" key="7">
    <source>
        <dbReference type="ARBA" id="ARBA00022842"/>
    </source>
</evidence>
<keyword evidence="8" id="KW-0520">NAD</keyword>
<reference evidence="12 13" key="1">
    <citation type="submission" date="2018-03" db="EMBL/GenBank/DDBJ databases">
        <title>Genomic Encyclopedia of Archaeal and Bacterial Type Strains, Phase II (KMG-II): from individual species to whole genera.</title>
        <authorList>
            <person name="Goeker M."/>
        </authorList>
    </citation>
    <scope>NUCLEOTIDE SEQUENCE [LARGE SCALE GENOMIC DNA]</scope>
    <source>
        <strain evidence="12 13">DSM 45312</strain>
    </source>
</reference>
<dbReference type="Gene3D" id="3.90.79.10">
    <property type="entry name" value="Nucleoside Triphosphate Pyrophosphohydrolase"/>
    <property type="match status" value="1"/>
</dbReference>
<dbReference type="Proteomes" id="UP000240542">
    <property type="component" value="Unassembled WGS sequence"/>
</dbReference>
<keyword evidence="5" id="KW-0479">Metal-binding</keyword>
<dbReference type="EMBL" id="PYGA01000008">
    <property type="protein sequence ID" value="PSK97381.1"/>
    <property type="molecule type" value="Genomic_DNA"/>
</dbReference>
<dbReference type="PRINTS" id="PR00502">
    <property type="entry name" value="NUDIXFAMILY"/>
</dbReference>
<evidence type="ECO:0000256" key="6">
    <source>
        <dbReference type="ARBA" id="ARBA00022801"/>
    </source>
</evidence>
<dbReference type="NCBIfam" id="NF001299">
    <property type="entry name" value="PRK00241.1"/>
    <property type="match status" value="1"/>
</dbReference>
<evidence type="ECO:0000256" key="10">
    <source>
        <dbReference type="RuleBase" id="RU003476"/>
    </source>
</evidence>
<comment type="catalytic activity">
    <reaction evidence="9">
        <text>a 5'-end NAD(+)-phospho-ribonucleoside in mRNA + H2O = a 5'-end phospho-adenosine-phospho-ribonucleoside in mRNA + beta-nicotinamide D-ribonucleotide + 2 H(+)</text>
        <dbReference type="Rhea" id="RHEA:60876"/>
        <dbReference type="Rhea" id="RHEA-COMP:15698"/>
        <dbReference type="Rhea" id="RHEA-COMP:15719"/>
        <dbReference type="ChEBI" id="CHEBI:14649"/>
        <dbReference type="ChEBI" id="CHEBI:15377"/>
        <dbReference type="ChEBI" id="CHEBI:15378"/>
        <dbReference type="ChEBI" id="CHEBI:144029"/>
        <dbReference type="ChEBI" id="CHEBI:144051"/>
    </reaction>
    <physiologicalReaction direction="left-to-right" evidence="9">
        <dbReference type="Rhea" id="RHEA:60877"/>
    </physiologicalReaction>
</comment>
<sequence length="322" mass="34785">MTTPLPEPALSRGGVDMVGHRRADAEWLESAWADPKTRVLVLEGGEPGEYGWQALMVKQSRALVSTGTDGVHLVFHPPGDTPPGERYLLGADPEGRVYFAVRADDGFALPETAGAAPRSLRDIGAVLGPRDSSLLTHAVAVANFNAANRFCPRCGAATAMASEGHVRVCEREGTELYPRMDPAVIMLVHREVDGVGQCLLAHNPAWPDDRYSVLAGFVEPGESLEQAVVREVAEEVGVAVAEPVYLGSQPWPFPRSLMLGYHARAVGVAERTDDEEIESVRWFSRPELREAAESGAVLLPGPVSIARKLIEHWYGAELPGGW</sequence>
<dbReference type="EC" id="3.6.1.22" evidence="4"/>
<dbReference type="InterPro" id="IPR020084">
    <property type="entry name" value="NUDIX_hydrolase_CS"/>
</dbReference>
<keyword evidence="7" id="KW-0460">Magnesium</keyword>
<evidence type="ECO:0000313" key="13">
    <source>
        <dbReference type="Proteomes" id="UP000240542"/>
    </source>
</evidence>
<evidence type="ECO:0000256" key="2">
    <source>
        <dbReference type="ARBA" id="ARBA00001947"/>
    </source>
</evidence>
<dbReference type="InterPro" id="IPR020476">
    <property type="entry name" value="Nudix_hydrolase"/>
</dbReference>
<evidence type="ECO:0000256" key="5">
    <source>
        <dbReference type="ARBA" id="ARBA00022723"/>
    </source>
</evidence>
<dbReference type="PANTHER" id="PTHR42904">
    <property type="entry name" value="NUDIX HYDROLASE, NUDC SUBFAMILY"/>
    <property type="match status" value="1"/>
</dbReference>
<dbReference type="InterPro" id="IPR049734">
    <property type="entry name" value="NudC-like_C"/>
</dbReference>
<dbReference type="Pfam" id="PF00293">
    <property type="entry name" value="NUDIX"/>
    <property type="match status" value="1"/>
</dbReference>
<dbReference type="InterPro" id="IPR015797">
    <property type="entry name" value="NUDIX_hydrolase-like_dom_sf"/>
</dbReference>
<dbReference type="GO" id="GO:0046872">
    <property type="term" value="F:metal ion binding"/>
    <property type="evidence" value="ECO:0007669"/>
    <property type="project" value="UniProtKB-KW"/>
</dbReference>
<dbReference type="AlphaFoldDB" id="A0A2P8DJK4"/>
<keyword evidence="13" id="KW-1185">Reference proteome</keyword>
<evidence type="ECO:0000313" key="12">
    <source>
        <dbReference type="EMBL" id="PSK97381.1"/>
    </source>
</evidence>
<dbReference type="InterPro" id="IPR015375">
    <property type="entry name" value="NADH_PPase-like_N"/>
</dbReference>
<dbReference type="RefSeq" id="WP_106583277.1">
    <property type="nucleotide sequence ID" value="NZ_PYGA01000008.1"/>
</dbReference>
<dbReference type="CDD" id="cd03429">
    <property type="entry name" value="NUDIX_NADH_pyrophosphatase_Nudt13"/>
    <property type="match status" value="1"/>
</dbReference>
<feature type="domain" description="Nudix hydrolase" evidence="11">
    <location>
        <begin position="178"/>
        <end position="311"/>
    </location>
</feature>
<dbReference type="InterPro" id="IPR000086">
    <property type="entry name" value="NUDIX_hydrolase_dom"/>
</dbReference>
<keyword evidence="6 10" id="KW-0378">Hydrolase</keyword>
<dbReference type="SUPFAM" id="SSF55811">
    <property type="entry name" value="Nudix"/>
    <property type="match status" value="1"/>
</dbReference>
<proteinExistence type="inferred from homology"/>
<evidence type="ECO:0000256" key="1">
    <source>
        <dbReference type="ARBA" id="ARBA00001946"/>
    </source>
</evidence>
<evidence type="ECO:0000259" key="11">
    <source>
        <dbReference type="PROSITE" id="PS51462"/>
    </source>
</evidence>
<dbReference type="Pfam" id="PF09297">
    <property type="entry name" value="Zn_ribbon_NUD"/>
    <property type="match status" value="1"/>
</dbReference>
<gene>
    <name evidence="12" type="ORF">CLV63_10899</name>
</gene>
<dbReference type="InterPro" id="IPR015376">
    <property type="entry name" value="Znr_NADH_PPase"/>
</dbReference>
<protein>
    <recommendedName>
        <fullName evidence="4">NAD(+) diphosphatase</fullName>
        <ecNumber evidence="4">3.6.1.22</ecNumber>
    </recommendedName>
</protein>
<dbReference type="GO" id="GO:0005829">
    <property type="term" value="C:cytosol"/>
    <property type="evidence" value="ECO:0007669"/>
    <property type="project" value="TreeGrafter"/>
</dbReference>
<dbReference type="OrthoDB" id="9791656at2"/>
<dbReference type="GO" id="GO:0019677">
    <property type="term" value="P:NAD+ catabolic process"/>
    <property type="evidence" value="ECO:0007669"/>
    <property type="project" value="TreeGrafter"/>
</dbReference>